<gene>
    <name evidence="5" type="ORF">SNE40_011803</name>
</gene>
<evidence type="ECO:0000256" key="1">
    <source>
        <dbReference type="ARBA" id="ARBA00022737"/>
    </source>
</evidence>
<reference evidence="5 6" key="1">
    <citation type="submission" date="2024-01" db="EMBL/GenBank/DDBJ databases">
        <title>The genome of the rayed Mediterranean limpet Patella caerulea (Linnaeus, 1758).</title>
        <authorList>
            <person name="Anh-Thu Weber A."/>
            <person name="Halstead-Nussloch G."/>
        </authorList>
    </citation>
    <scope>NUCLEOTIDE SEQUENCE [LARGE SCALE GENOMIC DNA]</scope>
    <source>
        <strain evidence="5">AATW-2023a</strain>
        <tissue evidence="5">Whole specimen</tissue>
    </source>
</reference>
<accession>A0AAN8PPS9</accession>
<protein>
    <submittedName>
        <fullName evidence="5">Uncharacterized protein</fullName>
    </submittedName>
</protein>
<dbReference type="InterPro" id="IPR002110">
    <property type="entry name" value="Ankyrin_rpt"/>
</dbReference>
<organism evidence="5 6">
    <name type="scientific">Patella caerulea</name>
    <name type="common">Rayed Mediterranean limpet</name>
    <dbReference type="NCBI Taxonomy" id="87958"/>
    <lineage>
        <taxon>Eukaryota</taxon>
        <taxon>Metazoa</taxon>
        <taxon>Spiralia</taxon>
        <taxon>Lophotrochozoa</taxon>
        <taxon>Mollusca</taxon>
        <taxon>Gastropoda</taxon>
        <taxon>Patellogastropoda</taxon>
        <taxon>Patelloidea</taxon>
        <taxon>Patellidae</taxon>
        <taxon>Patella</taxon>
    </lineage>
</organism>
<sequence length="509" mass="57082">MAVVKTYSELEELRKIVKENSYLVNDELQNPTLLGQAAKTCNVECVEFLLNSGANVNIVDREGKTPMYYCLTADEDVRSEDKVGCLKLLLKAGSQLYGTLDSVGSTPLMLAASRSEVECVSEILKAGYLHGPKQNLLTQSNKTVTVVGMSSHDKESGDGDDDHDDKDQDDVSESTIDSEEYDDDYLKYKARYNHTSIDFRNRSGFTALRCCLFDKPSKPPASKTVACLRLLVDAGCDIGVTETSADFLIDYNLAEVAINVGLDASIVKCLVELGCQVDYCENMSMATKELDLGFVRYMMAAGADVSCDYPTKNNALHTLLLSNGWCLRHITCTDSCQLANYEKIKTMMKFFVREKVNMDALGDDGVSCVVLACFYKLIDFSFPLEFLLSENVSLPDNIHRWMKSYHEMRTSRYFDEGTGKFELLKLLYGCGLSPKGCHQFRENEEVNSRIVNWLAENVNQPQPLKTLCKHKLRRILGNDIKTKVPLLRLPLILQDLLLLKDVLTSECFE</sequence>
<evidence type="ECO:0000313" key="6">
    <source>
        <dbReference type="Proteomes" id="UP001347796"/>
    </source>
</evidence>
<dbReference type="PANTHER" id="PTHR24173">
    <property type="entry name" value="ANKYRIN REPEAT CONTAINING"/>
    <property type="match status" value="1"/>
</dbReference>
<comment type="caution">
    <text evidence="5">The sequence shown here is derived from an EMBL/GenBank/DDBJ whole genome shotgun (WGS) entry which is preliminary data.</text>
</comment>
<dbReference type="Gene3D" id="1.25.40.20">
    <property type="entry name" value="Ankyrin repeat-containing domain"/>
    <property type="match status" value="2"/>
</dbReference>
<dbReference type="AlphaFoldDB" id="A0AAN8PPS9"/>
<dbReference type="PROSITE" id="PS50297">
    <property type="entry name" value="ANK_REP_REGION"/>
    <property type="match status" value="1"/>
</dbReference>
<dbReference type="SUPFAM" id="SSF48403">
    <property type="entry name" value="Ankyrin repeat"/>
    <property type="match status" value="1"/>
</dbReference>
<keyword evidence="6" id="KW-1185">Reference proteome</keyword>
<dbReference type="SMART" id="SM00248">
    <property type="entry name" value="ANK"/>
    <property type="match status" value="5"/>
</dbReference>
<keyword evidence="1" id="KW-0677">Repeat</keyword>
<name>A0AAN8PPS9_PATCE</name>
<dbReference type="EMBL" id="JAZGQO010000008">
    <property type="protein sequence ID" value="KAK6179443.1"/>
    <property type="molecule type" value="Genomic_DNA"/>
</dbReference>
<dbReference type="InterPro" id="IPR036770">
    <property type="entry name" value="Ankyrin_rpt-contain_sf"/>
</dbReference>
<feature type="compositionally biased region" description="Acidic residues" evidence="4">
    <location>
        <begin position="158"/>
        <end position="177"/>
    </location>
</feature>
<dbReference type="PROSITE" id="PS50088">
    <property type="entry name" value="ANK_REPEAT"/>
    <property type="match status" value="1"/>
</dbReference>
<proteinExistence type="predicted"/>
<dbReference type="Pfam" id="PF12796">
    <property type="entry name" value="Ank_2"/>
    <property type="match status" value="1"/>
</dbReference>
<evidence type="ECO:0000313" key="5">
    <source>
        <dbReference type="EMBL" id="KAK6179443.1"/>
    </source>
</evidence>
<dbReference type="Proteomes" id="UP001347796">
    <property type="component" value="Unassembled WGS sequence"/>
</dbReference>
<evidence type="ECO:0000256" key="4">
    <source>
        <dbReference type="SAM" id="MobiDB-lite"/>
    </source>
</evidence>
<feature type="region of interest" description="Disordered" evidence="4">
    <location>
        <begin position="148"/>
        <end position="177"/>
    </location>
</feature>
<evidence type="ECO:0000256" key="2">
    <source>
        <dbReference type="ARBA" id="ARBA00023043"/>
    </source>
</evidence>
<dbReference type="PANTHER" id="PTHR24173:SF74">
    <property type="entry name" value="ANKYRIN REPEAT DOMAIN-CONTAINING PROTEIN 16"/>
    <property type="match status" value="1"/>
</dbReference>
<feature type="repeat" description="ANK" evidence="3">
    <location>
        <begin position="29"/>
        <end position="61"/>
    </location>
</feature>
<evidence type="ECO:0000256" key="3">
    <source>
        <dbReference type="PROSITE-ProRule" id="PRU00023"/>
    </source>
</evidence>
<keyword evidence="2 3" id="KW-0040">ANK repeat</keyword>